<feature type="compositionally biased region" description="Low complexity" evidence="1">
    <location>
        <begin position="316"/>
        <end position="340"/>
    </location>
</feature>
<evidence type="ECO:0000256" key="1">
    <source>
        <dbReference type="SAM" id="MobiDB-lite"/>
    </source>
</evidence>
<dbReference type="Proteomes" id="UP000094065">
    <property type="component" value="Unassembled WGS sequence"/>
</dbReference>
<feature type="compositionally biased region" description="Low complexity" evidence="1">
    <location>
        <begin position="36"/>
        <end position="46"/>
    </location>
</feature>
<protein>
    <submittedName>
        <fullName evidence="2">Uncharacterized protein</fullName>
    </submittedName>
</protein>
<feature type="compositionally biased region" description="Low complexity" evidence="1">
    <location>
        <begin position="120"/>
        <end position="131"/>
    </location>
</feature>
<feature type="compositionally biased region" description="Polar residues" evidence="1">
    <location>
        <begin position="902"/>
        <end position="913"/>
    </location>
</feature>
<feature type="compositionally biased region" description="Polar residues" evidence="1">
    <location>
        <begin position="609"/>
        <end position="629"/>
    </location>
</feature>
<feature type="region of interest" description="Disordered" evidence="1">
    <location>
        <begin position="740"/>
        <end position="798"/>
    </location>
</feature>
<organism evidence="2 3">
    <name type="scientific">Cryptococcus amylolentus CBS 6039</name>
    <dbReference type="NCBI Taxonomy" id="1295533"/>
    <lineage>
        <taxon>Eukaryota</taxon>
        <taxon>Fungi</taxon>
        <taxon>Dikarya</taxon>
        <taxon>Basidiomycota</taxon>
        <taxon>Agaricomycotina</taxon>
        <taxon>Tremellomycetes</taxon>
        <taxon>Tremellales</taxon>
        <taxon>Cryptococcaceae</taxon>
        <taxon>Cryptococcus</taxon>
    </lineage>
</organism>
<feature type="compositionally biased region" description="Polar residues" evidence="1">
    <location>
        <begin position="936"/>
        <end position="946"/>
    </location>
</feature>
<proteinExistence type="predicted"/>
<feature type="region of interest" description="Disordered" evidence="1">
    <location>
        <begin position="836"/>
        <end position="988"/>
    </location>
</feature>
<feature type="compositionally biased region" description="Polar residues" evidence="1">
    <location>
        <begin position="587"/>
        <end position="597"/>
    </location>
</feature>
<evidence type="ECO:0000313" key="3">
    <source>
        <dbReference type="Proteomes" id="UP000094065"/>
    </source>
</evidence>
<feature type="region of interest" description="Disordered" evidence="1">
    <location>
        <begin position="272"/>
        <end position="354"/>
    </location>
</feature>
<reference evidence="2 3" key="1">
    <citation type="submission" date="2016-06" db="EMBL/GenBank/DDBJ databases">
        <title>Evolution of pathogenesis and genome organization in the Tremellales.</title>
        <authorList>
            <person name="Cuomo C."/>
            <person name="Litvintseva A."/>
            <person name="Heitman J."/>
            <person name="Chen Y."/>
            <person name="Sun S."/>
            <person name="Springer D."/>
            <person name="Dromer F."/>
            <person name="Young S."/>
            <person name="Zeng Q."/>
            <person name="Chapman S."/>
            <person name="Gujja S."/>
            <person name="Saif S."/>
            <person name="Birren B."/>
        </authorList>
    </citation>
    <scope>NUCLEOTIDE SEQUENCE [LARGE SCALE GENOMIC DNA]</scope>
    <source>
        <strain evidence="2 3">CBS 6039</strain>
    </source>
</reference>
<feature type="compositionally biased region" description="Polar residues" evidence="1">
    <location>
        <begin position="787"/>
        <end position="798"/>
    </location>
</feature>
<keyword evidence="3" id="KW-1185">Reference proteome</keyword>
<feature type="region of interest" description="Disordered" evidence="1">
    <location>
        <begin position="112"/>
        <end position="147"/>
    </location>
</feature>
<feature type="region of interest" description="Disordered" evidence="1">
    <location>
        <begin position="557"/>
        <end position="707"/>
    </location>
</feature>
<feature type="compositionally biased region" description="Polar residues" evidence="1">
    <location>
        <begin position="53"/>
        <end position="66"/>
    </location>
</feature>
<name>A0A1E3HQN0_9TREE</name>
<feature type="compositionally biased region" description="Basic residues" evidence="1">
    <location>
        <begin position="755"/>
        <end position="765"/>
    </location>
</feature>
<feature type="compositionally biased region" description="Low complexity" evidence="1">
    <location>
        <begin position="914"/>
        <end position="925"/>
    </location>
</feature>
<dbReference type="EMBL" id="AWGJ01000006">
    <property type="protein sequence ID" value="ODN78435.1"/>
    <property type="molecule type" value="Genomic_DNA"/>
</dbReference>
<comment type="caution">
    <text evidence="2">The sequence shown here is derived from an EMBL/GenBank/DDBJ whole genome shotgun (WGS) entry which is preliminary data.</text>
</comment>
<gene>
    <name evidence="2" type="ORF">L202_04072</name>
</gene>
<accession>A0A1E3HQN0</accession>
<feature type="compositionally biased region" description="Polar residues" evidence="1">
    <location>
        <begin position="878"/>
        <end position="891"/>
    </location>
</feature>
<evidence type="ECO:0000313" key="2">
    <source>
        <dbReference type="EMBL" id="ODN78435.1"/>
    </source>
</evidence>
<dbReference type="OrthoDB" id="2526154at2759"/>
<feature type="compositionally biased region" description="Polar residues" evidence="1">
    <location>
        <begin position="659"/>
        <end position="670"/>
    </location>
</feature>
<feature type="compositionally biased region" description="Low complexity" evidence="1">
    <location>
        <begin position="11"/>
        <end position="29"/>
    </location>
</feature>
<feature type="compositionally biased region" description="Polar residues" evidence="1">
    <location>
        <begin position="277"/>
        <end position="297"/>
    </location>
</feature>
<feature type="compositionally biased region" description="Polar residues" evidence="1">
    <location>
        <begin position="697"/>
        <end position="707"/>
    </location>
</feature>
<sequence>MSGAADDQTASSVTGLHGTLSSSSHPSVSAYSTQSEAETTTGEGTEISLGPSPDQTPTMGNQGKSSQVDDSRPEAASEEALAKPKYAPPRKPLSPYQLRRIAGTFGIAIPSLDLPPPSPASASSSNPMSTPGPSRTVGHSPLLSPYSPHGYTSTRPSPYLLSVIPPVTLLPPTSALTPAQARKREKKWRRGTLMPLQPTLGGMLLCIAREYGLPSTTGLNVYLVLPQSAPFSQRSTGEDDSDEEPDGPRVSSQTWTTLFSSYLLQSSAAGSISRSSTPFQTPIKSASESEGSDNRPSSPLARHAVSALPLGTKHQSTLSTSTSASHLSAKSHSKDSSLSSIVPPTPMSSVSAASTPHPIVGTIEFDVDPDEAAWFEDWKMRGGKRRWMKAVNGDNEGEGVRELGLVRKMEESGGVKPRFLRDIEAERLAQEAHEAEERAKDEQVSEVVKLLGDQGVSREDLLKSPIQLGWRDGGEGGTSQAVKRVQEVLEKRWSGLVMSDQLDDLERIMRGLSPKEIRVTSPRYMTPGTAARIANSSTLTPLPSVPERVPLSPLNEQLQTPNFDISDNEYSGSDYGEGESMEEFAQRHSTAPTNEENSYVVEDPIDMDQQPSWPAQSYRTPTLPNSPTAVQHFHRPSFPTPEQASSPDAGPSRRFDATSPVTASFETMSRMQADEPKKASTPDWVPRRPARPPSPQLPDQSTLNHTLSSGYVDILRSPPPSASPTGKTFIGSPKFGLGLTSPEASTSGVYEDGRRKKGGPLKGLRHQMSGVNLGIKWKQDGKDASPGQVSTSGLASSPNEFGALAEHEEDDGRHNSLPSKVNPAKLSSRIFPASFGFRKNDESRPASLPHRRNPSHDGPINISEISGPIMSSFRHTRSGSLASNMPESTALPQHARTDSKDMQSPVQPFVSQMPTTPASPASPTRSVRRKPVPSMKNGQQSASSDSVGVGISLRGQEESVKSSMSLGSVASFVLEDPPRGKKGLGMAV</sequence>
<dbReference type="RefSeq" id="XP_018993481.1">
    <property type="nucleotide sequence ID" value="XM_019138045.1"/>
</dbReference>
<dbReference type="AlphaFoldDB" id="A0A1E3HQN0"/>
<feature type="compositionally biased region" description="Polar residues" evidence="1">
    <location>
        <begin position="557"/>
        <end position="571"/>
    </location>
</feature>
<feature type="region of interest" description="Disordered" evidence="1">
    <location>
        <begin position="231"/>
        <end position="252"/>
    </location>
</feature>
<feature type="region of interest" description="Disordered" evidence="1">
    <location>
        <begin position="1"/>
        <end position="95"/>
    </location>
</feature>
<dbReference type="GeneID" id="30155381"/>